<keyword evidence="5" id="KW-1185">Reference proteome</keyword>
<reference evidence="4 5" key="1">
    <citation type="submission" date="2018-04" db="EMBL/GenBank/DDBJ databases">
        <title>Genomic Encyclopedia of Archaeal and Bacterial Type Strains, Phase II (KMG-II): from individual species to whole genera.</title>
        <authorList>
            <person name="Goeker M."/>
        </authorList>
    </citation>
    <scope>NUCLEOTIDE SEQUENCE [LARGE SCALE GENOMIC DNA]</scope>
    <source>
        <strain evidence="4 5">DSM 23082</strain>
    </source>
</reference>
<dbReference type="EMBL" id="QBKQ01000003">
    <property type="protein sequence ID" value="PTX42579.1"/>
    <property type="molecule type" value="Genomic_DNA"/>
</dbReference>
<dbReference type="PANTHER" id="PTHR38764:SF1">
    <property type="entry name" value="ACYL CARRIER PROTEIN PHOSPHODIESTERASE"/>
    <property type="match status" value="1"/>
</dbReference>
<dbReference type="GO" id="GO:0006633">
    <property type="term" value="P:fatty acid biosynthetic process"/>
    <property type="evidence" value="ECO:0007669"/>
    <property type="project" value="InterPro"/>
</dbReference>
<evidence type="ECO:0000256" key="3">
    <source>
        <dbReference type="ARBA" id="ARBA00023098"/>
    </source>
</evidence>
<evidence type="ECO:0000256" key="2">
    <source>
        <dbReference type="ARBA" id="ARBA00022801"/>
    </source>
</evidence>
<dbReference type="GO" id="GO:0008770">
    <property type="term" value="F:[acyl-carrier-protein] phosphodiesterase activity"/>
    <property type="evidence" value="ECO:0007669"/>
    <property type="project" value="InterPro"/>
</dbReference>
<dbReference type="AlphaFoldDB" id="A0A2T6AFK9"/>
<dbReference type="InterPro" id="IPR007431">
    <property type="entry name" value="ACP_PD"/>
</dbReference>
<name>A0A2T6AFK9_9FLAO</name>
<keyword evidence="3" id="KW-0443">Lipid metabolism</keyword>
<sequence length="197" mass="23413">MNFLAHIYLSGDNDQIRIGNFMADSIKGKKYLKYPEDLQKGIVLHRAIDYYTDTHPVFRQSTQRLFSNYSHYSGIIVDIFYDHFLAANWENYSEVPLEKYTLDFYKLLNENFEVLPGRVKNFLPYMINDNWLLSYASIDGIEKVLSGMNRRTGRKSNMNEGTRELKKYYPEFKAEFENFFEDIILFSEEKLNELNTK</sequence>
<keyword evidence="1" id="KW-0444">Lipid biosynthesis</keyword>
<accession>A0A2T6AFK9</accession>
<dbReference type="Proteomes" id="UP000244174">
    <property type="component" value="Unassembled WGS sequence"/>
</dbReference>
<dbReference type="PANTHER" id="PTHR38764">
    <property type="entry name" value="ACYL CARRIER PROTEIN PHOSPHODIESTERASE"/>
    <property type="match status" value="1"/>
</dbReference>
<dbReference type="Pfam" id="PF04336">
    <property type="entry name" value="ACP_PD"/>
    <property type="match status" value="1"/>
</dbReference>
<dbReference type="RefSeq" id="WP_108172859.1">
    <property type="nucleotide sequence ID" value="NZ_QBKQ01000003.1"/>
</dbReference>
<proteinExistence type="predicted"/>
<gene>
    <name evidence="4" type="ORF">C8P64_3009</name>
</gene>
<comment type="caution">
    <text evidence="4">The sequence shown here is derived from an EMBL/GenBank/DDBJ whole genome shotgun (WGS) entry which is preliminary data.</text>
</comment>
<organism evidence="4 5">
    <name type="scientific">Christiangramia gaetbulicola</name>
    <dbReference type="NCBI Taxonomy" id="703340"/>
    <lineage>
        <taxon>Bacteria</taxon>
        <taxon>Pseudomonadati</taxon>
        <taxon>Bacteroidota</taxon>
        <taxon>Flavobacteriia</taxon>
        <taxon>Flavobacteriales</taxon>
        <taxon>Flavobacteriaceae</taxon>
        <taxon>Christiangramia</taxon>
    </lineage>
</organism>
<keyword evidence="2" id="KW-0378">Hydrolase</keyword>
<dbReference type="OrthoDB" id="8442777at2"/>
<evidence type="ECO:0000256" key="1">
    <source>
        <dbReference type="ARBA" id="ARBA00022516"/>
    </source>
</evidence>
<evidence type="ECO:0000313" key="4">
    <source>
        <dbReference type="EMBL" id="PTX42579.1"/>
    </source>
</evidence>
<protein>
    <submittedName>
        <fullName evidence="4">Acyl carrier protein phosphodiesterase</fullName>
    </submittedName>
</protein>
<evidence type="ECO:0000313" key="5">
    <source>
        <dbReference type="Proteomes" id="UP000244174"/>
    </source>
</evidence>
<dbReference type="PIRSF" id="PIRSF011489">
    <property type="entry name" value="DUF479"/>
    <property type="match status" value="1"/>
</dbReference>